<evidence type="ECO:0000313" key="5">
    <source>
        <dbReference type="Proteomes" id="UP001154114"/>
    </source>
</evidence>
<dbReference type="Gene3D" id="2.60.120.650">
    <property type="entry name" value="Cupin"/>
    <property type="match status" value="1"/>
</dbReference>
<dbReference type="InterPro" id="IPR003347">
    <property type="entry name" value="JmjC_dom"/>
</dbReference>
<dbReference type="SUPFAM" id="SSF51197">
    <property type="entry name" value="Clavaminate synthase-like"/>
    <property type="match status" value="1"/>
</dbReference>
<evidence type="ECO:0000259" key="3">
    <source>
        <dbReference type="SMART" id="SM00558"/>
    </source>
</evidence>
<dbReference type="EMBL" id="LR824004">
    <property type="protein sequence ID" value="CAD0193859.1"/>
    <property type="molecule type" value="Genomic_DNA"/>
</dbReference>
<sequence length="289" mass="32182">MLGECDSSDGETEDERTADALADAEDCVVSGQCMNFAKFKKVATNAYETYIGVEKPGAPSPSASSVEDQYWRIVVQGTEHLCVNSAAIDTGEEGHGFTKNKNEAYGRHPWNLKNFSSNPHNLLRYLGPRLGVTVPTLHLGMIFSTSCWHKDPHMLPWTEYLHSGKSRIWYGIPDGQSDNFRKAVETLAPTSCQNKSLWLPSDIAMIPPNLLRDHNVSLARTVQEPGEFVIVFPKAYSCSISTGYAESESVYFASRSWVQNLSQVLKVQKKLLSIKTPRQCLLIIRLIAI</sequence>
<accession>A0A9N8PYC4</accession>
<dbReference type="GO" id="GO:0010468">
    <property type="term" value="P:regulation of gene expression"/>
    <property type="evidence" value="ECO:0007669"/>
    <property type="project" value="TreeGrafter"/>
</dbReference>
<keyword evidence="2" id="KW-0539">Nucleus</keyword>
<name>A0A9N8PYC4_CHRIL</name>
<dbReference type="GO" id="GO:0005634">
    <property type="term" value="C:nucleus"/>
    <property type="evidence" value="ECO:0007669"/>
    <property type="project" value="UniProtKB-SubCell"/>
</dbReference>
<evidence type="ECO:0000313" key="4">
    <source>
        <dbReference type="EMBL" id="CAD0193859.1"/>
    </source>
</evidence>
<protein>
    <recommendedName>
        <fullName evidence="3">JmjC domain-containing protein</fullName>
    </recommendedName>
</protein>
<reference evidence="4" key="1">
    <citation type="submission" date="2021-12" db="EMBL/GenBank/DDBJ databases">
        <authorList>
            <person name="King R."/>
        </authorList>
    </citation>
    <scope>NUCLEOTIDE SEQUENCE</scope>
</reference>
<gene>
    <name evidence="4" type="ORF">CINC_LOCUS156</name>
</gene>
<dbReference type="PANTHER" id="PTHR10694:SF113">
    <property type="entry name" value="PROTEIN JUMONJI"/>
    <property type="match status" value="1"/>
</dbReference>
<keyword evidence="5" id="KW-1185">Reference proteome</keyword>
<proteinExistence type="predicted"/>
<dbReference type="PANTHER" id="PTHR10694">
    <property type="entry name" value="LYSINE-SPECIFIC DEMETHYLASE"/>
    <property type="match status" value="1"/>
</dbReference>
<dbReference type="GO" id="GO:0006338">
    <property type="term" value="P:chromatin remodeling"/>
    <property type="evidence" value="ECO:0007669"/>
    <property type="project" value="TreeGrafter"/>
</dbReference>
<dbReference type="Proteomes" id="UP001154114">
    <property type="component" value="Chromosome 1"/>
</dbReference>
<dbReference type="AlphaFoldDB" id="A0A9N8PYC4"/>
<dbReference type="Pfam" id="PF02373">
    <property type="entry name" value="JmjC"/>
    <property type="match status" value="1"/>
</dbReference>
<evidence type="ECO:0000256" key="1">
    <source>
        <dbReference type="ARBA" id="ARBA00004123"/>
    </source>
</evidence>
<evidence type="ECO:0000256" key="2">
    <source>
        <dbReference type="ARBA" id="ARBA00023242"/>
    </source>
</evidence>
<feature type="domain" description="JmjC" evidence="3">
    <location>
        <begin position="104"/>
        <end position="269"/>
    </location>
</feature>
<organism evidence="4 5">
    <name type="scientific">Chrysodeixis includens</name>
    <name type="common">Soybean looper</name>
    <name type="synonym">Pseudoplusia includens</name>
    <dbReference type="NCBI Taxonomy" id="689277"/>
    <lineage>
        <taxon>Eukaryota</taxon>
        <taxon>Metazoa</taxon>
        <taxon>Ecdysozoa</taxon>
        <taxon>Arthropoda</taxon>
        <taxon>Hexapoda</taxon>
        <taxon>Insecta</taxon>
        <taxon>Pterygota</taxon>
        <taxon>Neoptera</taxon>
        <taxon>Endopterygota</taxon>
        <taxon>Lepidoptera</taxon>
        <taxon>Glossata</taxon>
        <taxon>Ditrysia</taxon>
        <taxon>Noctuoidea</taxon>
        <taxon>Noctuidae</taxon>
        <taxon>Plusiinae</taxon>
        <taxon>Chrysodeixis</taxon>
    </lineage>
</organism>
<dbReference type="OrthoDB" id="8951118at2759"/>
<comment type="subcellular location">
    <subcellularLocation>
        <location evidence="1">Nucleus</location>
    </subcellularLocation>
</comment>
<dbReference type="SMART" id="SM00558">
    <property type="entry name" value="JmjC"/>
    <property type="match status" value="1"/>
</dbReference>
<dbReference type="GO" id="GO:0000785">
    <property type="term" value="C:chromatin"/>
    <property type="evidence" value="ECO:0007669"/>
    <property type="project" value="TreeGrafter"/>
</dbReference>